<sequence>MTRQEKAAARALRKKNRIRDGQTAVAWLYAAPALLVISVFIIIPFIMSTAYSFTDKMLVARAGRPVSFVGLANYVKMFESAAVRQAFGNTFMYALLVVPALIVLATLLALLVNRKIRGVSVFRTIYFSPQVVTMTVVAVIWSFIFSPSSDGFMNSLLGLFGIPPQTWLKDPNLALGSIAVMYIWQALGLQMVIVLGGLQYIPEELYEAGYMDGCNVLQKFWHITIPMLKNTLVYVLVSNTIYALRLFTQVFVLTNGGPKGSTNTVVYTLYTAGFTNSQVGYSSAISVVFFLIVLAISLLQNRFLGKEE</sequence>
<evidence type="ECO:0000313" key="9">
    <source>
        <dbReference type="EMBL" id="QQO07519.1"/>
    </source>
</evidence>
<keyword evidence="3" id="KW-1003">Cell membrane</keyword>
<dbReference type="InterPro" id="IPR000515">
    <property type="entry name" value="MetI-like"/>
</dbReference>
<name>A0A7T8B7H2_9SPIR</name>
<dbReference type="PANTHER" id="PTHR30193">
    <property type="entry name" value="ABC TRANSPORTER PERMEASE PROTEIN"/>
    <property type="match status" value="1"/>
</dbReference>
<keyword evidence="5 7" id="KW-1133">Transmembrane helix</keyword>
<evidence type="ECO:0000256" key="1">
    <source>
        <dbReference type="ARBA" id="ARBA00004651"/>
    </source>
</evidence>
<keyword evidence="4 7" id="KW-0812">Transmembrane</keyword>
<evidence type="ECO:0000256" key="4">
    <source>
        <dbReference type="ARBA" id="ARBA00022692"/>
    </source>
</evidence>
<dbReference type="InterPro" id="IPR051393">
    <property type="entry name" value="ABC_transporter_permease"/>
</dbReference>
<dbReference type="CDD" id="cd06261">
    <property type="entry name" value="TM_PBP2"/>
    <property type="match status" value="1"/>
</dbReference>
<dbReference type="Pfam" id="PF00528">
    <property type="entry name" value="BPD_transp_1"/>
    <property type="match status" value="1"/>
</dbReference>
<gene>
    <name evidence="9" type="ORF">JFL75_11210</name>
</gene>
<feature type="transmembrane region" description="Helical" evidence="7">
    <location>
        <begin position="91"/>
        <end position="112"/>
    </location>
</feature>
<evidence type="ECO:0000256" key="3">
    <source>
        <dbReference type="ARBA" id="ARBA00022475"/>
    </source>
</evidence>
<dbReference type="Gene3D" id="1.10.3720.10">
    <property type="entry name" value="MetI-like"/>
    <property type="match status" value="1"/>
</dbReference>
<dbReference type="PANTHER" id="PTHR30193:SF37">
    <property type="entry name" value="INNER MEMBRANE ABC TRANSPORTER PERMEASE PROTEIN YCJO"/>
    <property type="match status" value="1"/>
</dbReference>
<reference evidence="9" key="1">
    <citation type="submission" date="2021-01" db="EMBL/GenBank/DDBJ databases">
        <title>Description of Breznakiella homolactica.</title>
        <authorList>
            <person name="Song Y."/>
            <person name="Brune A."/>
        </authorList>
    </citation>
    <scope>NUCLEOTIDE SEQUENCE</scope>
    <source>
        <strain evidence="9">RmG30</strain>
    </source>
</reference>
<keyword evidence="10" id="KW-1185">Reference proteome</keyword>
<comment type="similarity">
    <text evidence="7">Belongs to the binding-protein-dependent transport system permease family.</text>
</comment>
<dbReference type="SUPFAM" id="SSF161098">
    <property type="entry name" value="MetI-like"/>
    <property type="match status" value="1"/>
</dbReference>
<dbReference type="GO" id="GO:0055085">
    <property type="term" value="P:transmembrane transport"/>
    <property type="evidence" value="ECO:0007669"/>
    <property type="project" value="InterPro"/>
</dbReference>
<evidence type="ECO:0000256" key="2">
    <source>
        <dbReference type="ARBA" id="ARBA00022448"/>
    </source>
</evidence>
<keyword evidence="6 7" id="KW-0472">Membrane</keyword>
<dbReference type="EMBL" id="CP067089">
    <property type="protein sequence ID" value="QQO07519.1"/>
    <property type="molecule type" value="Genomic_DNA"/>
</dbReference>
<dbReference type="GO" id="GO:0005886">
    <property type="term" value="C:plasma membrane"/>
    <property type="evidence" value="ECO:0007669"/>
    <property type="project" value="UniProtKB-SubCell"/>
</dbReference>
<proteinExistence type="inferred from homology"/>
<feature type="transmembrane region" description="Helical" evidence="7">
    <location>
        <begin position="124"/>
        <end position="144"/>
    </location>
</feature>
<dbReference type="Proteomes" id="UP000595917">
    <property type="component" value="Chromosome"/>
</dbReference>
<feature type="transmembrane region" description="Helical" evidence="7">
    <location>
        <begin position="232"/>
        <end position="252"/>
    </location>
</feature>
<dbReference type="PROSITE" id="PS50928">
    <property type="entry name" value="ABC_TM1"/>
    <property type="match status" value="1"/>
</dbReference>
<protein>
    <submittedName>
        <fullName evidence="9">Sugar ABC transporter permease</fullName>
    </submittedName>
</protein>
<feature type="transmembrane region" description="Helical" evidence="7">
    <location>
        <begin position="279"/>
        <end position="299"/>
    </location>
</feature>
<dbReference type="KEGG" id="bhc:JFL75_11210"/>
<evidence type="ECO:0000256" key="5">
    <source>
        <dbReference type="ARBA" id="ARBA00022989"/>
    </source>
</evidence>
<evidence type="ECO:0000256" key="6">
    <source>
        <dbReference type="ARBA" id="ARBA00023136"/>
    </source>
</evidence>
<organism evidence="9 10">
    <name type="scientific">Breznakiella homolactica</name>
    <dbReference type="NCBI Taxonomy" id="2798577"/>
    <lineage>
        <taxon>Bacteria</taxon>
        <taxon>Pseudomonadati</taxon>
        <taxon>Spirochaetota</taxon>
        <taxon>Spirochaetia</taxon>
        <taxon>Spirochaetales</taxon>
        <taxon>Breznakiellaceae</taxon>
        <taxon>Breznakiella</taxon>
    </lineage>
</organism>
<feature type="domain" description="ABC transmembrane type-1" evidence="8">
    <location>
        <begin position="87"/>
        <end position="300"/>
    </location>
</feature>
<dbReference type="SUPFAM" id="SSF160964">
    <property type="entry name" value="MalF N-terminal region-like"/>
    <property type="match status" value="1"/>
</dbReference>
<dbReference type="AlphaFoldDB" id="A0A7T8B7H2"/>
<evidence type="ECO:0000256" key="7">
    <source>
        <dbReference type="RuleBase" id="RU363032"/>
    </source>
</evidence>
<comment type="subcellular location">
    <subcellularLocation>
        <location evidence="1 7">Cell membrane</location>
        <topology evidence="1 7">Multi-pass membrane protein</topology>
    </subcellularLocation>
</comment>
<accession>A0A7T8B7H2</accession>
<feature type="transmembrane region" description="Helical" evidence="7">
    <location>
        <begin position="173"/>
        <end position="198"/>
    </location>
</feature>
<feature type="transmembrane region" description="Helical" evidence="7">
    <location>
        <begin position="24"/>
        <end position="47"/>
    </location>
</feature>
<evidence type="ECO:0000313" key="10">
    <source>
        <dbReference type="Proteomes" id="UP000595917"/>
    </source>
</evidence>
<keyword evidence="2 7" id="KW-0813">Transport</keyword>
<dbReference type="RefSeq" id="WP_215624824.1">
    <property type="nucleotide sequence ID" value="NZ_CP067089.2"/>
</dbReference>
<evidence type="ECO:0000259" key="8">
    <source>
        <dbReference type="PROSITE" id="PS50928"/>
    </source>
</evidence>
<dbReference type="InterPro" id="IPR035906">
    <property type="entry name" value="MetI-like_sf"/>
</dbReference>